<dbReference type="CDD" id="cd00541">
    <property type="entry name" value="OMPLA"/>
    <property type="match status" value="1"/>
</dbReference>
<evidence type="ECO:0000256" key="13">
    <source>
        <dbReference type="ARBA" id="ARBA00022837"/>
    </source>
</evidence>
<keyword evidence="9" id="KW-0812">Transmembrane</keyword>
<evidence type="ECO:0000256" key="4">
    <source>
        <dbReference type="ARBA" id="ARBA00011702"/>
    </source>
</evidence>
<keyword evidence="13 18" id="KW-0106">Calcium</keyword>
<comment type="function">
    <text evidence="18">Hydrolysis of phosphatidylcholine with phospholipase A2 (EC 3.1.1.4) and phospholipase A1 (EC 3.1.1.32) activities.</text>
</comment>
<comment type="catalytic activity">
    <reaction evidence="1 18">
        <text>a 1,2-diacyl-sn-glycero-3-phosphocholine + H2O = a 2-acyl-sn-glycero-3-phosphocholine + a fatty acid + H(+)</text>
        <dbReference type="Rhea" id="RHEA:18689"/>
        <dbReference type="ChEBI" id="CHEBI:15377"/>
        <dbReference type="ChEBI" id="CHEBI:15378"/>
        <dbReference type="ChEBI" id="CHEBI:28868"/>
        <dbReference type="ChEBI" id="CHEBI:57643"/>
        <dbReference type="ChEBI" id="CHEBI:57875"/>
        <dbReference type="EC" id="3.1.1.32"/>
    </reaction>
</comment>
<evidence type="ECO:0000256" key="15">
    <source>
        <dbReference type="ARBA" id="ARBA00023098"/>
    </source>
</evidence>
<sequence length="308" mass="35743">MINRLTPVQLGMFTLLMGFSLSANAADSTSQDEENRRGQQNGDEESRVDKRAEAERDSADNPYVLTPHRQNYVLPAKYTTRTNPDAFENIPNARDIEDVELQLQFSFKYPIDTNLFGTKHSLWVAYTQQSYWQAYNGSASRPFRESNYEPEVFVAFDLGDWSFLGVDPKFLNISLNHQSNGRSEPGSRSWNRVIAELVFERDNLVFAFRPWWRIPESSEDDNPDIHKYLGYGDFSFVYTWDDLSVDVTLRNNFRSDDNRGALRVGFSFPLWENFQGYVRYFNGYGESLIDYDYHTQSIGVGIILTNWL</sequence>
<keyword evidence="11 18" id="KW-0732">Signal</keyword>
<evidence type="ECO:0000256" key="7">
    <source>
        <dbReference type="ARBA" id="ARBA00021726"/>
    </source>
</evidence>
<accession>A0ABY0C2U7</accession>
<keyword evidence="14 18" id="KW-0442">Lipid degradation</keyword>
<evidence type="ECO:0000256" key="19">
    <source>
        <dbReference type="SAM" id="MobiDB-lite"/>
    </source>
</evidence>
<keyword evidence="21" id="KW-1185">Reference proteome</keyword>
<evidence type="ECO:0000256" key="16">
    <source>
        <dbReference type="ARBA" id="ARBA00023136"/>
    </source>
</evidence>
<evidence type="ECO:0000256" key="5">
    <source>
        <dbReference type="ARBA" id="ARBA00013179"/>
    </source>
</evidence>
<dbReference type="PRINTS" id="PR01486">
    <property type="entry name" value="PHPHLIPASEA1"/>
</dbReference>
<evidence type="ECO:0000313" key="21">
    <source>
        <dbReference type="Proteomes" id="UP000287410"/>
    </source>
</evidence>
<organism evidence="20 21">
    <name type="scientific">Aliidiomarina sedimenti</name>
    <dbReference type="NCBI Taxonomy" id="1933879"/>
    <lineage>
        <taxon>Bacteria</taxon>
        <taxon>Pseudomonadati</taxon>
        <taxon>Pseudomonadota</taxon>
        <taxon>Gammaproteobacteria</taxon>
        <taxon>Alteromonadales</taxon>
        <taxon>Idiomarinaceae</taxon>
        <taxon>Aliidiomarina</taxon>
    </lineage>
</organism>
<dbReference type="PANTHER" id="PTHR40457">
    <property type="entry name" value="PHOSPHOLIPASE A1"/>
    <property type="match status" value="1"/>
</dbReference>
<comment type="catalytic activity">
    <reaction evidence="2 18">
        <text>a 1,2-diacyl-sn-glycero-3-phosphocholine + H2O = a 1-acyl-sn-glycero-3-phosphocholine + a fatty acid + H(+)</text>
        <dbReference type="Rhea" id="RHEA:15801"/>
        <dbReference type="ChEBI" id="CHEBI:15377"/>
        <dbReference type="ChEBI" id="CHEBI:15378"/>
        <dbReference type="ChEBI" id="CHEBI:28868"/>
        <dbReference type="ChEBI" id="CHEBI:57643"/>
        <dbReference type="ChEBI" id="CHEBI:58168"/>
        <dbReference type="EC" id="3.1.1.4"/>
    </reaction>
</comment>
<gene>
    <name evidence="20" type="ORF">CWE12_03010</name>
</gene>
<dbReference type="EMBL" id="PIPN01000001">
    <property type="protein sequence ID" value="RUO31978.1"/>
    <property type="molecule type" value="Genomic_DNA"/>
</dbReference>
<reference evidence="20 21" key="1">
    <citation type="journal article" date="2018" name="Front. Microbiol.">
        <title>Genome-Based Analysis Reveals the Taxonomy and Diversity of the Family Idiomarinaceae.</title>
        <authorList>
            <person name="Liu Y."/>
            <person name="Lai Q."/>
            <person name="Shao Z."/>
        </authorList>
    </citation>
    <scope>NUCLEOTIDE SEQUENCE [LARGE SCALE GENOMIC DNA]</scope>
    <source>
        <strain evidence="20 21">GBSy1</strain>
    </source>
</reference>
<name>A0ABY0C2U7_9GAMM</name>
<evidence type="ECO:0000256" key="3">
    <source>
        <dbReference type="ARBA" id="ARBA00010525"/>
    </source>
</evidence>
<comment type="caution">
    <text evidence="20">The sequence shown here is derived from an EMBL/GenBank/DDBJ whole genome shotgun (WGS) entry which is preliminary data.</text>
</comment>
<dbReference type="Pfam" id="PF02253">
    <property type="entry name" value="PLA1"/>
    <property type="match status" value="1"/>
</dbReference>
<comment type="subcellular location">
    <subcellularLocation>
        <location evidence="18">Cell outer membrane</location>
        <topology evidence="18">Multi-pass membrane protein</topology>
    </subcellularLocation>
    <text evidence="18">One of the very few enzymes located there.</text>
</comment>
<evidence type="ECO:0000256" key="17">
    <source>
        <dbReference type="ARBA" id="ARBA00023237"/>
    </source>
</evidence>
<evidence type="ECO:0000256" key="12">
    <source>
        <dbReference type="ARBA" id="ARBA00022801"/>
    </source>
</evidence>
<comment type="subunit">
    <text evidence="4 18">Homodimer; dimerization is reversible, and the dimeric form is the active one.</text>
</comment>
<feature type="chain" id="PRO_5044955096" description="Phospholipase A1" evidence="18">
    <location>
        <begin position="26"/>
        <end position="308"/>
    </location>
</feature>
<feature type="signal peptide" evidence="18">
    <location>
        <begin position="1"/>
        <end position="25"/>
    </location>
</feature>
<keyword evidence="10 18" id="KW-0479">Metal-binding</keyword>
<comment type="similarity">
    <text evidence="3 18">Belongs to the phospholipase A1 family.</text>
</comment>
<dbReference type="Gene3D" id="2.40.230.10">
    <property type="entry name" value="Phospholipase A1"/>
    <property type="match status" value="1"/>
</dbReference>
<feature type="region of interest" description="Disordered" evidence="19">
    <location>
        <begin position="26"/>
        <end position="65"/>
    </location>
</feature>
<keyword evidence="16" id="KW-0472">Membrane</keyword>
<keyword evidence="8" id="KW-1134">Transmembrane beta strand</keyword>
<dbReference type="EC" id="3.1.1.32" evidence="5 18"/>
<evidence type="ECO:0000256" key="18">
    <source>
        <dbReference type="RuleBase" id="RU366027"/>
    </source>
</evidence>
<dbReference type="PANTHER" id="PTHR40457:SF1">
    <property type="entry name" value="PHOSPHOLIPASE A1"/>
    <property type="match status" value="1"/>
</dbReference>
<evidence type="ECO:0000256" key="1">
    <source>
        <dbReference type="ARBA" id="ARBA00000111"/>
    </source>
</evidence>
<dbReference type="InterPro" id="IPR036541">
    <property type="entry name" value="PLipase_A1_sf"/>
</dbReference>
<evidence type="ECO:0000256" key="6">
    <source>
        <dbReference type="ARBA" id="ARBA00013278"/>
    </source>
</evidence>
<evidence type="ECO:0000256" key="2">
    <source>
        <dbReference type="ARBA" id="ARBA00001604"/>
    </source>
</evidence>
<evidence type="ECO:0000256" key="10">
    <source>
        <dbReference type="ARBA" id="ARBA00022723"/>
    </source>
</evidence>
<dbReference type="SUPFAM" id="SSF56931">
    <property type="entry name" value="Outer membrane phospholipase A (OMPLA)"/>
    <property type="match status" value="1"/>
</dbReference>
<evidence type="ECO:0000256" key="11">
    <source>
        <dbReference type="ARBA" id="ARBA00022729"/>
    </source>
</evidence>
<keyword evidence="12 18" id="KW-0378">Hydrolase</keyword>
<dbReference type="Proteomes" id="UP000287410">
    <property type="component" value="Unassembled WGS sequence"/>
</dbReference>
<dbReference type="RefSeq" id="WP_126788180.1">
    <property type="nucleotide sequence ID" value="NZ_PIPN01000001.1"/>
</dbReference>
<dbReference type="InterPro" id="IPR003187">
    <property type="entry name" value="PLipase_A1"/>
</dbReference>
<dbReference type="EC" id="3.1.1.4" evidence="6 18"/>
<evidence type="ECO:0000256" key="14">
    <source>
        <dbReference type="ARBA" id="ARBA00022963"/>
    </source>
</evidence>
<proteinExistence type="inferred from homology"/>
<keyword evidence="15 18" id="KW-0443">Lipid metabolism</keyword>
<feature type="compositionally biased region" description="Basic and acidic residues" evidence="19">
    <location>
        <begin position="44"/>
        <end position="59"/>
    </location>
</feature>
<comment type="cofactor">
    <cofactor evidence="18">
        <name>Ca(2+)</name>
        <dbReference type="ChEBI" id="CHEBI:29108"/>
    </cofactor>
    <text evidence="18">Binds 1 Ca(2+) ion per monomer. In the dimeric form the Ca(2+) is bound by different amino acids with binding of each Ca(2+) shared with ligands coming from each monomer. The Ca(2+) ion may have a role in catalysis.</text>
</comment>
<protein>
    <recommendedName>
        <fullName evidence="7 18">Phospholipase A1</fullName>
        <ecNumber evidence="5 18">3.1.1.32</ecNumber>
        <ecNumber evidence="6 18">3.1.1.4</ecNumber>
    </recommendedName>
    <alternativeName>
        <fullName evidence="18">Phosphatidylcholine 1-acylhydrolase</fullName>
    </alternativeName>
</protein>
<keyword evidence="17 18" id="KW-0998">Cell outer membrane</keyword>
<evidence type="ECO:0000256" key="8">
    <source>
        <dbReference type="ARBA" id="ARBA00022452"/>
    </source>
</evidence>
<evidence type="ECO:0000313" key="20">
    <source>
        <dbReference type="EMBL" id="RUO31978.1"/>
    </source>
</evidence>
<evidence type="ECO:0000256" key="9">
    <source>
        <dbReference type="ARBA" id="ARBA00022692"/>
    </source>
</evidence>